<dbReference type="Proteomes" id="UP000002964">
    <property type="component" value="Unassembled WGS sequence"/>
</dbReference>
<dbReference type="HOGENOM" id="CLU_3129264_0_0_6"/>
<protein>
    <submittedName>
        <fullName evidence="2">Uncharacterized protein</fullName>
    </submittedName>
</protein>
<feature type="region of interest" description="Disordered" evidence="1">
    <location>
        <begin position="1"/>
        <end position="20"/>
    </location>
</feature>
<proteinExistence type="predicted"/>
<gene>
    <name evidence="2" type="ORF">Thi970DRAFT_00181</name>
</gene>
<dbReference type="AlphaFoldDB" id="H8YW84"/>
<evidence type="ECO:0000256" key="1">
    <source>
        <dbReference type="SAM" id="MobiDB-lite"/>
    </source>
</evidence>
<name>H8YW84_9GAMM</name>
<organism evidence="2 3">
    <name type="scientific">Thiorhodovibrio frisius</name>
    <dbReference type="NCBI Taxonomy" id="631362"/>
    <lineage>
        <taxon>Bacteria</taxon>
        <taxon>Pseudomonadati</taxon>
        <taxon>Pseudomonadota</taxon>
        <taxon>Gammaproteobacteria</taxon>
        <taxon>Chromatiales</taxon>
        <taxon>Chromatiaceae</taxon>
        <taxon>Thiorhodovibrio</taxon>
    </lineage>
</organism>
<dbReference type="STRING" id="631362.Thi970DRAFT_01504"/>
<evidence type="ECO:0000313" key="3">
    <source>
        <dbReference type="Proteomes" id="UP000002964"/>
    </source>
</evidence>
<accession>H8YW84</accession>
<dbReference type="EMBL" id="JH603164">
    <property type="protein sequence ID" value="EIC23687.1"/>
    <property type="molecule type" value="Genomic_DNA"/>
</dbReference>
<feature type="non-terminal residue" evidence="2">
    <location>
        <position position="1"/>
    </location>
</feature>
<sequence length="49" mass="5532">DRAHGQLRPNPMTKSTNQDDEVLVRVGGVGKKFCREMKKSFEKINLSGE</sequence>
<keyword evidence="3" id="KW-1185">Reference proteome</keyword>
<reference evidence="3" key="1">
    <citation type="submission" date="2011-06" db="EMBL/GenBank/DDBJ databases">
        <authorList>
            <consortium name="US DOE Joint Genome Institute (JGI-PGF)"/>
            <person name="Lucas S."/>
            <person name="Han J."/>
            <person name="Lapidus A."/>
            <person name="Cheng J.-F."/>
            <person name="Goodwin L."/>
            <person name="Pitluck S."/>
            <person name="Peters L."/>
            <person name="Land M.L."/>
            <person name="Hauser L."/>
            <person name="Vogl K."/>
            <person name="Liu Z."/>
            <person name="Overmann J."/>
            <person name="Frigaard N.-U."/>
            <person name="Bryant D.A."/>
            <person name="Woyke T.J."/>
        </authorList>
    </citation>
    <scope>NUCLEOTIDE SEQUENCE [LARGE SCALE GENOMIC DNA]</scope>
    <source>
        <strain evidence="3">970</strain>
    </source>
</reference>
<evidence type="ECO:0000313" key="2">
    <source>
        <dbReference type="EMBL" id="EIC23687.1"/>
    </source>
</evidence>
<reference evidence="2 3" key="2">
    <citation type="submission" date="2011-11" db="EMBL/GenBank/DDBJ databases">
        <authorList>
            <consortium name="US DOE Joint Genome Institute"/>
            <person name="Lucas S."/>
            <person name="Han J."/>
            <person name="Lapidus A."/>
            <person name="Cheng J.-F."/>
            <person name="Goodwin L."/>
            <person name="Pitluck S."/>
            <person name="Peters L."/>
            <person name="Ovchinnikova G."/>
            <person name="Zhang X."/>
            <person name="Detter J.C."/>
            <person name="Han C."/>
            <person name="Tapia R."/>
            <person name="Land M."/>
            <person name="Hauser L."/>
            <person name="Kyrpides N."/>
            <person name="Ivanova N."/>
            <person name="Pagani I."/>
            <person name="Vogl K."/>
            <person name="Liu Z."/>
            <person name="Overmann J."/>
            <person name="Frigaard N.-U."/>
            <person name="Bryant D."/>
            <person name="Woyke T."/>
        </authorList>
    </citation>
    <scope>NUCLEOTIDE SEQUENCE [LARGE SCALE GENOMIC DNA]</scope>
    <source>
        <strain evidence="2 3">970</strain>
    </source>
</reference>